<keyword evidence="1" id="KW-0472">Membrane</keyword>
<evidence type="ECO:0000256" key="1">
    <source>
        <dbReference type="SAM" id="Phobius"/>
    </source>
</evidence>
<keyword evidence="4" id="KW-0808">Transferase</keyword>
<feature type="transmembrane region" description="Helical" evidence="1">
    <location>
        <begin position="338"/>
        <end position="360"/>
    </location>
</feature>
<feature type="transmembrane region" description="Helical" evidence="1">
    <location>
        <begin position="166"/>
        <end position="186"/>
    </location>
</feature>
<feature type="transmembrane region" description="Helical" evidence="1">
    <location>
        <begin position="281"/>
        <end position="300"/>
    </location>
</feature>
<dbReference type="InterPro" id="IPR043968">
    <property type="entry name" value="SGNH"/>
</dbReference>
<keyword evidence="4" id="KW-0012">Acyltransferase</keyword>
<feature type="transmembrane region" description="Helical" evidence="1">
    <location>
        <begin position="381"/>
        <end position="402"/>
    </location>
</feature>
<dbReference type="Proteomes" id="UP001302329">
    <property type="component" value="Unassembled WGS sequence"/>
</dbReference>
<feature type="transmembrane region" description="Helical" evidence="1">
    <location>
        <begin position="49"/>
        <end position="70"/>
    </location>
</feature>
<comment type="caution">
    <text evidence="4">The sequence shown here is derived from an EMBL/GenBank/DDBJ whole genome shotgun (WGS) entry which is preliminary data.</text>
</comment>
<reference evidence="4 5" key="1">
    <citation type="submission" date="2023-12" db="EMBL/GenBank/DDBJ databases">
        <title>Baltic Sea Cyanobacteria.</title>
        <authorList>
            <person name="Delbaje E."/>
            <person name="Fewer D.P."/>
            <person name="Shishido T.K."/>
        </authorList>
    </citation>
    <scope>NUCLEOTIDE SEQUENCE [LARGE SCALE GENOMIC DNA]</scope>
    <source>
        <strain evidence="4 5">UHCC 0281</strain>
    </source>
</reference>
<dbReference type="EMBL" id="JAYGHY010000003">
    <property type="protein sequence ID" value="MEA5441220.1"/>
    <property type="molecule type" value="Genomic_DNA"/>
</dbReference>
<name>A0ABU5SRV3_9CYAN</name>
<dbReference type="Pfam" id="PF01757">
    <property type="entry name" value="Acyl_transf_3"/>
    <property type="match status" value="1"/>
</dbReference>
<accession>A0ABU5SRV3</accession>
<dbReference type="EC" id="2.3.1.-" evidence="4"/>
<keyword evidence="1" id="KW-0812">Transmembrane</keyword>
<evidence type="ECO:0000313" key="5">
    <source>
        <dbReference type="Proteomes" id="UP001302329"/>
    </source>
</evidence>
<feature type="domain" description="SGNH" evidence="3">
    <location>
        <begin position="445"/>
        <end position="692"/>
    </location>
</feature>
<gene>
    <name evidence="4" type="ORF">VB739_01480</name>
</gene>
<dbReference type="RefSeq" id="WP_323355372.1">
    <property type="nucleotide sequence ID" value="NZ_JAYGHY010000003.1"/>
</dbReference>
<protein>
    <submittedName>
        <fullName evidence="4">Acyltransferase family protein</fullName>
        <ecNumber evidence="4">2.3.1.-</ecNumber>
    </submittedName>
</protein>
<dbReference type="InterPro" id="IPR050879">
    <property type="entry name" value="Acyltransferase_3"/>
</dbReference>
<organism evidence="4 5">
    <name type="scientific">Cyanobium gracile UHCC 0281</name>
    <dbReference type="NCBI Taxonomy" id="3110309"/>
    <lineage>
        <taxon>Bacteria</taxon>
        <taxon>Bacillati</taxon>
        <taxon>Cyanobacteriota</taxon>
        <taxon>Cyanophyceae</taxon>
        <taxon>Synechococcales</taxon>
        <taxon>Prochlorococcaceae</taxon>
        <taxon>Cyanobium</taxon>
    </lineage>
</organism>
<dbReference type="GO" id="GO:0016746">
    <property type="term" value="F:acyltransferase activity"/>
    <property type="evidence" value="ECO:0007669"/>
    <property type="project" value="UniProtKB-KW"/>
</dbReference>
<feature type="transmembrane region" description="Helical" evidence="1">
    <location>
        <begin position="91"/>
        <end position="113"/>
    </location>
</feature>
<feature type="transmembrane region" description="Helical" evidence="1">
    <location>
        <begin position="193"/>
        <end position="212"/>
    </location>
</feature>
<feature type="domain" description="Acyltransferase 3" evidence="2">
    <location>
        <begin position="23"/>
        <end position="357"/>
    </location>
</feature>
<dbReference type="PANTHER" id="PTHR23028">
    <property type="entry name" value="ACETYLTRANSFERASE"/>
    <property type="match status" value="1"/>
</dbReference>
<evidence type="ECO:0000313" key="4">
    <source>
        <dbReference type="EMBL" id="MEA5441220.1"/>
    </source>
</evidence>
<dbReference type="InterPro" id="IPR002656">
    <property type="entry name" value="Acyl_transf_3_dom"/>
</dbReference>
<dbReference type="PANTHER" id="PTHR23028:SF53">
    <property type="entry name" value="ACYL_TRANSF_3 DOMAIN-CONTAINING PROTEIN"/>
    <property type="match status" value="1"/>
</dbReference>
<sequence length="715" mass="78716">MNPLVRLFGSGLRPPQRSRAYRPEIDGLRAVAVIAVLINHLDPRWLPGGFLGVDIFFVISGYVVTSSLLARRDGSRWQFLRRFYGRRIRRLMPALVVNIAIVSALFSMVVSPLDDFFAPVMRTGTAALFGVSNLYLLRQGSNYFATDNHFNAFMHTWSLGVEEQFYLVWPAVLLLCGLGLAGAGAAGLRRLKIASLLLLALSLALFLGLSFRGDSERAFFLTTARFWELTAGCGAYLLHRGSGSARDLGNWLTLPRWRQPLSLLAALAVLALLVLPEAWRMGTTLGITALTAALLILLGPTTGLGRWLCHPISLAIGMVSYSLYLWHWPVIVLARWTVGFNGLTLLPVLVVITLCTALSYRLECRFRYGHPAIPCLGRSGLAYPAMTVLAAVFSVGLQGPLLGRLFIGDRSHAVGQSVNNKRIVATTVDTTHCFQEPTDPVPGNHRPELCRTQGERLRPTVHFAGDSLSHMLIPLGGKMFTDGGYNVAFSARGGCPVPFFSPWSDDRDRSVRYRLCKPFADRELDALMPLLSAGDLLILISNLAGYFDKLEGPQRLQAQTNYTLAIRALAGSLRQRGAGLIIVAPMPSFPDKKVSGPLALCQREWFRPAWAMVPECRPKLVPRQEQLEHFLPLDRFLKQLVETTPGTALFRPFDSLCPPGSSFCSTHRGDDLLYSDGIHLTNHGALLLYPRLMAFLKGLAVSKSTPEGHVQPPPS</sequence>
<evidence type="ECO:0000259" key="3">
    <source>
        <dbReference type="Pfam" id="PF19040"/>
    </source>
</evidence>
<dbReference type="Pfam" id="PF19040">
    <property type="entry name" value="SGNH"/>
    <property type="match status" value="1"/>
</dbReference>
<proteinExistence type="predicted"/>
<evidence type="ECO:0000259" key="2">
    <source>
        <dbReference type="Pfam" id="PF01757"/>
    </source>
</evidence>
<keyword evidence="5" id="KW-1185">Reference proteome</keyword>
<feature type="transmembrane region" description="Helical" evidence="1">
    <location>
        <begin position="307"/>
        <end position="326"/>
    </location>
</feature>
<keyword evidence="1" id="KW-1133">Transmembrane helix</keyword>
<dbReference type="SUPFAM" id="SSF52266">
    <property type="entry name" value="SGNH hydrolase"/>
    <property type="match status" value="1"/>
</dbReference>